<comment type="caution">
    <text evidence="7">The sequence shown here is derived from an EMBL/GenBank/DDBJ whole genome shotgun (WGS) entry which is preliminary data.</text>
</comment>
<sequence length="201" mass="22726">MGKAPAVTKANGLKRCGKSCRLRWLNYSRPNIRHGGSFTEEEDQDYMQPLYKYWKQLLLARWSIIAASFLDEQTTTSRTIETPGFEEGSGARRDNHLPRNRPPLPPWGVEPYRTAAKPSASAMERLQLHMQLTGLNPPSTTSLFSRSKIPNPNDRCGCNHCLAHPTAKPAMFGVPTCSFFPRARTPMSTSMTWCMERKNEP</sequence>
<evidence type="ECO:0000256" key="3">
    <source>
        <dbReference type="ARBA" id="ARBA00023125"/>
    </source>
</evidence>
<gene>
    <name evidence="7" type="ORF">HPP92_016521</name>
    <name evidence="6" type="ORF">HPP92_017143</name>
</gene>
<dbReference type="Proteomes" id="UP000636800">
    <property type="component" value="Unassembled WGS sequence"/>
</dbReference>
<dbReference type="SUPFAM" id="SSF46689">
    <property type="entry name" value="Homeodomain-like"/>
    <property type="match status" value="1"/>
</dbReference>
<organism evidence="7 9">
    <name type="scientific">Vanilla planifolia</name>
    <name type="common">Vanilla</name>
    <dbReference type="NCBI Taxonomy" id="51239"/>
    <lineage>
        <taxon>Eukaryota</taxon>
        <taxon>Viridiplantae</taxon>
        <taxon>Streptophyta</taxon>
        <taxon>Embryophyta</taxon>
        <taxon>Tracheophyta</taxon>
        <taxon>Spermatophyta</taxon>
        <taxon>Magnoliopsida</taxon>
        <taxon>Liliopsida</taxon>
        <taxon>Asparagales</taxon>
        <taxon>Orchidaceae</taxon>
        <taxon>Vanilloideae</taxon>
        <taxon>Vanilleae</taxon>
        <taxon>Vanilla</taxon>
    </lineage>
</organism>
<evidence type="ECO:0000256" key="1">
    <source>
        <dbReference type="ARBA" id="ARBA00022737"/>
    </source>
</evidence>
<evidence type="ECO:0000313" key="7">
    <source>
        <dbReference type="EMBL" id="KAG0471975.1"/>
    </source>
</evidence>
<dbReference type="AlphaFoldDB" id="A0A835QK88"/>
<feature type="region of interest" description="Disordered" evidence="5">
    <location>
        <begin position="78"/>
        <end position="109"/>
    </location>
</feature>
<keyword evidence="4" id="KW-0804">Transcription</keyword>
<dbReference type="OrthoDB" id="2143914at2759"/>
<evidence type="ECO:0000313" key="9">
    <source>
        <dbReference type="Proteomes" id="UP000639772"/>
    </source>
</evidence>
<proteinExistence type="predicted"/>
<keyword evidence="8" id="KW-1185">Reference proteome</keyword>
<dbReference type="GO" id="GO:0003677">
    <property type="term" value="F:DNA binding"/>
    <property type="evidence" value="ECO:0007669"/>
    <property type="project" value="UniProtKB-KW"/>
</dbReference>
<dbReference type="EMBL" id="JADCNM010000008">
    <property type="protein sequence ID" value="KAG0471975.1"/>
    <property type="molecule type" value="Genomic_DNA"/>
</dbReference>
<keyword evidence="1" id="KW-0677">Repeat</keyword>
<evidence type="ECO:0000313" key="8">
    <source>
        <dbReference type="Proteomes" id="UP000636800"/>
    </source>
</evidence>
<evidence type="ECO:0000313" key="6">
    <source>
        <dbReference type="EMBL" id="KAG0470443.1"/>
    </source>
</evidence>
<dbReference type="PANTHER" id="PTHR48000:SF46">
    <property type="entry name" value="TRANSCRIPTION FACTOR MYB36"/>
    <property type="match status" value="1"/>
</dbReference>
<dbReference type="InterPro" id="IPR009057">
    <property type="entry name" value="Homeodomain-like_sf"/>
</dbReference>
<reference evidence="8 9" key="1">
    <citation type="journal article" date="2020" name="Nat. Food">
        <title>A phased Vanilla planifolia genome enables genetic improvement of flavour and production.</title>
        <authorList>
            <person name="Hasing T."/>
            <person name="Tang H."/>
            <person name="Brym M."/>
            <person name="Khazi F."/>
            <person name="Huang T."/>
            <person name="Chambers A.H."/>
        </authorList>
    </citation>
    <scope>NUCLEOTIDE SEQUENCE [LARGE SCALE GENOMIC DNA]</scope>
    <source>
        <tissue evidence="7">Leaf</tissue>
    </source>
</reference>
<evidence type="ECO:0000256" key="2">
    <source>
        <dbReference type="ARBA" id="ARBA00023015"/>
    </source>
</evidence>
<dbReference type="PANTHER" id="PTHR48000">
    <property type="entry name" value="OS09G0431300 PROTEIN"/>
    <property type="match status" value="1"/>
</dbReference>
<evidence type="ECO:0008006" key="10">
    <source>
        <dbReference type="Google" id="ProtNLM"/>
    </source>
</evidence>
<dbReference type="Gene3D" id="1.10.10.60">
    <property type="entry name" value="Homeodomain-like"/>
    <property type="match status" value="1"/>
</dbReference>
<keyword evidence="2" id="KW-0805">Transcription regulation</keyword>
<protein>
    <recommendedName>
        <fullName evidence="10">HTH myb-type domain-containing protein</fullName>
    </recommendedName>
</protein>
<dbReference type="Proteomes" id="UP000639772">
    <property type="component" value="Unassembled WGS sequence"/>
</dbReference>
<keyword evidence="3" id="KW-0238">DNA-binding</keyword>
<accession>A0A835QK88</accession>
<name>A0A835QK88_VANPL</name>
<dbReference type="EMBL" id="JADCNL010000008">
    <property type="protein sequence ID" value="KAG0470443.1"/>
    <property type="molecule type" value="Genomic_DNA"/>
</dbReference>
<evidence type="ECO:0000256" key="5">
    <source>
        <dbReference type="SAM" id="MobiDB-lite"/>
    </source>
</evidence>
<evidence type="ECO:0000256" key="4">
    <source>
        <dbReference type="ARBA" id="ARBA00023163"/>
    </source>
</evidence>